<dbReference type="RefSeq" id="WP_144450312.1">
    <property type="nucleotide sequence ID" value="NZ_VLKZ01000005.1"/>
</dbReference>
<keyword evidence="3 6" id="KW-0812">Transmembrane</keyword>
<dbReference type="InterPro" id="IPR011701">
    <property type="entry name" value="MFS"/>
</dbReference>
<evidence type="ECO:0000313" key="8">
    <source>
        <dbReference type="EMBL" id="TWI56126.1"/>
    </source>
</evidence>
<gene>
    <name evidence="8" type="ORF">IQ10_02015</name>
</gene>
<proteinExistence type="predicted"/>
<feature type="transmembrane region" description="Helical" evidence="6">
    <location>
        <begin position="386"/>
        <end position="405"/>
    </location>
</feature>
<dbReference type="EMBL" id="VLKZ01000005">
    <property type="protein sequence ID" value="TWI56126.1"/>
    <property type="molecule type" value="Genomic_DNA"/>
</dbReference>
<feature type="transmembrane region" description="Helical" evidence="6">
    <location>
        <begin position="60"/>
        <end position="79"/>
    </location>
</feature>
<dbReference type="Pfam" id="PF07690">
    <property type="entry name" value="MFS_1"/>
    <property type="match status" value="1"/>
</dbReference>
<evidence type="ECO:0000256" key="2">
    <source>
        <dbReference type="ARBA" id="ARBA00022448"/>
    </source>
</evidence>
<dbReference type="PANTHER" id="PTHR23527:SF1">
    <property type="entry name" value="BLL3282 PROTEIN"/>
    <property type="match status" value="1"/>
</dbReference>
<organism evidence="8 9">
    <name type="scientific">Halalkalibacter nanhaiisediminis</name>
    <dbReference type="NCBI Taxonomy" id="688079"/>
    <lineage>
        <taxon>Bacteria</taxon>
        <taxon>Bacillati</taxon>
        <taxon>Bacillota</taxon>
        <taxon>Bacilli</taxon>
        <taxon>Bacillales</taxon>
        <taxon>Bacillaceae</taxon>
        <taxon>Halalkalibacter</taxon>
    </lineage>
</organism>
<feature type="domain" description="Major facilitator superfamily (MFS) profile" evidence="7">
    <location>
        <begin position="21"/>
        <end position="410"/>
    </location>
</feature>
<dbReference type="AlphaFoldDB" id="A0A562QJA6"/>
<dbReference type="InterPro" id="IPR052952">
    <property type="entry name" value="MFS-Transporter"/>
</dbReference>
<feature type="transmembrane region" description="Helical" evidence="6">
    <location>
        <begin position="352"/>
        <end position="374"/>
    </location>
</feature>
<feature type="transmembrane region" description="Helical" evidence="6">
    <location>
        <begin position="86"/>
        <end position="102"/>
    </location>
</feature>
<evidence type="ECO:0000256" key="1">
    <source>
        <dbReference type="ARBA" id="ARBA00004651"/>
    </source>
</evidence>
<keyword evidence="2" id="KW-0813">Transport</keyword>
<dbReference type="PROSITE" id="PS50850">
    <property type="entry name" value="MFS"/>
    <property type="match status" value="1"/>
</dbReference>
<feature type="transmembrane region" description="Helical" evidence="6">
    <location>
        <begin position="225"/>
        <end position="248"/>
    </location>
</feature>
<feature type="transmembrane region" description="Helical" evidence="6">
    <location>
        <begin position="291"/>
        <end position="312"/>
    </location>
</feature>
<feature type="transmembrane region" description="Helical" evidence="6">
    <location>
        <begin position="254"/>
        <end position="279"/>
    </location>
</feature>
<comment type="subcellular location">
    <subcellularLocation>
        <location evidence="1">Cell membrane</location>
        <topology evidence="1">Multi-pass membrane protein</topology>
    </subcellularLocation>
</comment>
<keyword evidence="5 6" id="KW-0472">Membrane</keyword>
<dbReference type="PANTHER" id="PTHR23527">
    <property type="entry name" value="BLL3282 PROTEIN"/>
    <property type="match status" value="1"/>
</dbReference>
<feature type="transmembrane region" description="Helical" evidence="6">
    <location>
        <begin position="108"/>
        <end position="129"/>
    </location>
</feature>
<evidence type="ECO:0000256" key="4">
    <source>
        <dbReference type="ARBA" id="ARBA00022989"/>
    </source>
</evidence>
<keyword evidence="4 6" id="KW-1133">Transmembrane helix</keyword>
<dbReference type="Gene3D" id="1.20.1250.20">
    <property type="entry name" value="MFS general substrate transporter like domains"/>
    <property type="match status" value="2"/>
</dbReference>
<evidence type="ECO:0000313" key="9">
    <source>
        <dbReference type="Proteomes" id="UP000315711"/>
    </source>
</evidence>
<dbReference type="InterPro" id="IPR020846">
    <property type="entry name" value="MFS_dom"/>
</dbReference>
<dbReference type="GO" id="GO:0005886">
    <property type="term" value="C:plasma membrane"/>
    <property type="evidence" value="ECO:0007669"/>
    <property type="project" value="UniProtKB-SubCell"/>
</dbReference>
<evidence type="ECO:0000256" key="6">
    <source>
        <dbReference type="SAM" id="Phobius"/>
    </source>
</evidence>
<evidence type="ECO:0000259" key="7">
    <source>
        <dbReference type="PROSITE" id="PS50850"/>
    </source>
</evidence>
<feature type="transmembrane region" description="Helical" evidence="6">
    <location>
        <begin position="318"/>
        <end position="340"/>
    </location>
</feature>
<reference evidence="8 9" key="1">
    <citation type="journal article" date="2015" name="Stand. Genomic Sci.">
        <title>Genomic Encyclopedia of Bacterial and Archaeal Type Strains, Phase III: the genomes of soil and plant-associated and newly described type strains.</title>
        <authorList>
            <person name="Whitman W.B."/>
            <person name="Woyke T."/>
            <person name="Klenk H.P."/>
            <person name="Zhou Y."/>
            <person name="Lilburn T.G."/>
            <person name="Beck B.J."/>
            <person name="De Vos P."/>
            <person name="Vandamme P."/>
            <person name="Eisen J.A."/>
            <person name="Garrity G."/>
            <person name="Hugenholtz P."/>
            <person name="Kyrpides N.C."/>
        </authorList>
    </citation>
    <scope>NUCLEOTIDE SEQUENCE [LARGE SCALE GENOMIC DNA]</scope>
    <source>
        <strain evidence="8 9">CGMCC 1.10116</strain>
    </source>
</reference>
<comment type="caution">
    <text evidence="8">The sequence shown here is derived from an EMBL/GenBank/DDBJ whole genome shotgun (WGS) entry which is preliminary data.</text>
</comment>
<sequence>MRGESLQLNRVQVDAYLAWKMLGWLLLAQIMVALVGRSLAPLAPLMAEDLQLTNAQVGLFPSFLFLGQMLVSIPSGLLVDRIGTRRLLLVVCFLLGASYLVASFLTSFVWILVFIMLGGMAYGTMHPVTNRGILYWFPERRRGTAMGIKQMGVTFGSALAAILLLPLALTIGWRIAMAVACLLLIFAGILSYWSYKERPIEEKVKSVDKGPLVSQVLSVIKHRPLLLISLVAFLLNGAQMTLNVYLIFFVSNELLYSLAIAGMMLVLSEVGGSVGRIVWGTMSDTLFKGSRFAVMLLLTIIAFSGMFTMSFLQTTIPLWLLTMIIFILGFAVSGFNGLWMNIATELTPPDKAGLASGVSLTIGSMGVITLPPLFGLIVDMSGSFTLAWMFMSILMIVAIGLLIGLRKRRSF</sequence>
<evidence type="ECO:0000256" key="5">
    <source>
        <dbReference type="ARBA" id="ARBA00023136"/>
    </source>
</evidence>
<feature type="transmembrane region" description="Helical" evidence="6">
    <location>
        <begin position="150"/>
        <end position="169"/>
    </location>
</feature>
<dbReference type="GO" id="GO:0022857">
    <property type="term" value="F:transmembrane transporter activity"/>
    <property type="evidence" value="ECO:0007669"/>
    <property type="project" value="InterPro"/>
</dbReference>
<dbReference type="OrthoDB" id="9794076at2"/>
<dbReference type="InterPro" id="IPR036259">
    <property type="entry name" value="MFS_trans_sf"/>
</dbReference>
<feature type="transmembrane region" description="Helical" evidence="6">
    <location>
        <begin position="175"/>
        <end position="195"/>
    </location>
</feature>
<evidence type="ECO:0000256" key="3">
    <source>
        <dbReference type="ARBA" id="ARBA00022692"/>
    </source>
</evidence>
<keyword evidence="9" id="KW-1185">Reference proteome</keyword>
<dbReference type="CDD" id="cd17475">
    <property type="entry name" value="MFS_MT3072_like"/>
    <property type="match status" value="1"/>
</dbReference>
<accession>A0A562QJA6</accession>
<feature type="transmembrane region" description="Helical" evidence="6">
    <location>
        <begin position="21"/>
        <end position="40"/>
    </location>
</feature>
<name>A0A562QJA6_9BACI</name>
<dbReference type="SUPFAM" id="SSF103473">
    <property type="entry name" value="MFS general substrate transporter"/>
    <property type="match status" value="1"/>
</dbReference>
<protein>
    <submittedName>
        <fullName evidence="8">Sugar phosphate permease</fullName>
    </submittedName>
</protein>
<dbReference type="Proteomes" id="UP000315711">
    <property type="component" value="Unassembled WGS sequence"/>
</dbReference>